<reference evidence="8" key="1">
    <citation type="submission" date="2019-08" db="EMBL/GenBank/DDBJ databases">
        <title>The improved chromosome-level genome for the pearl oyster Pinctada fucata martensii using PacBio sequencing and Hi-C.</title>
        <authorList>
            <person name="Zheng Z."/>
        </authorList>
    </citation>
    <scope>NUCLEOTIDE SEQUENCE</scope>
    <source>
        <strain evidence="8">ZZ-2019</strain>
        <tissue evidence="8">Adductor muscle</tissue>
    </source>
</reference>
<feature type="domain" description="Ammonium transporter AmtB-like" evidence="7">
    <location>
        <begin position="8"/>
        <end position="138"/>
    </location>
</feature>
<name>A0AA88Y5H2_PINIB</name>
<evidence type="ECO:0000256" key="6">
    <source>
        <dbReference type="SAM" id="Phobius"/>
    </source>
</evidence>
<dbReference type="Gene3D" id="1.10.3430.10">
    <property type="entry name" value="Ammonium transporter AmtB like domains"/>
    <property type="match status" value="1"/>
</dbReference>
<evidence type="ECO:0000256" key="2">
    <source>
        <dbReference type="ARBA" id="ARBA00022692"/>
    </source>
</evidence>
<gene>
    <name evidence="8" type="ORF">FSP39_020288</name>
</gene>
<protein>
    <recommendedName>
        <fullName evidence="7">Ammonium transporter AmtB-like domain-containing protein</fullName>
    </recommendedName>
</protein>
<feature type="region of interest" description="Disordered" evidence="5">
    <location>
        <begin position="151"/>
        <end position="170"/>
    </location>
</feature>
<feature type="transmembrane region" description="Helical" evidence="6">
    <location>
        <begin position="88"/>
        <end position="113"/>
    </location>
</feature>
<keyword evidence="2 6" id="KW-0812">Transmembrane</keyword>
<dbReference type="AlphaFoldDB" id="A0AA88Y5H2"/>
<dbReference type="PANTHER" id="PTHR11730:SF58">
    <property type="entry name" value="AMMONIUM TRANSPORTER"/>
    <property type="match status" value="1"/>
</dbReference>
<proteinExistence type="predicted"/>
<keyword evidence="4 6" id="KW-0472">Membrane</keyword>
<dbReference type="InterPro" id="IPR029020">
    <property type="entry name" value="Ammonium/urea_transptr"/>
</dbReference>
<evidence type="ECO:0000313" key="8">
    <source>
        <dbReference type="EMBL" id="KAK3098522.1"/>
    </source>
</evidence>
<dbReference type="GO" id="GO:0097272">
    <property type="term" value="P:ammonium homeostasis"/>
    <property type="evidence" value="ECO:0007669"/>
    <property type="project" value="TreeGrafter"/>
</dbReference>
<keyword evidence="9" id="KW-1185">Reference proteome</keyword>
<dbReference type="Pfam" id="PF00909">
    <property type="entry name" value="Ammonium_transp"/>
    <property type="match status" value="1"/>
</dbReference>
<dbReference type="InterPro" id="IPR024041">
    <property type="entry name" value="NH4_transpt_AmtB-like_dom"/>
</dbReference>
<dbReference type="SUPFAM" id="SSF111352">
    <property type="entry name" value="Ammonium transporter"/>
    <property type="match status" value="1"/>
</dbReference>
<comment type="subcellular location">
    <subcellularLocation>
        <location evidence="1">Membrane</location>
        <topology evidence="1">Multi-pass membrane protein</topology>
    </subcellularLocation>
</comment>
<evidence type="ECO:0000256" key="3">
    <source>
        <dbReference type="ARBA" id="ARBA00022989"/>
    </source>
</evidence>
<evidence type="ECO:0000256" key="4">
    <source>
        <dbReference type="ARBA" id="ARBA00023136"/>
    </source>
</evidence>
<dbReference type="PANTHER" id="PTHR11730">
    <property type="entry name" value="AMMONIUM TRANSPORTER"/>
    <property type="match status" value="1"/>
</dbReference>
<feature type="transmembrane region" description="Helical" evidence="6">
    <location>
        <begin position="20"/>
        <end position="37"/>
    </location>
</feature>
<evidence type="ECO:0000313" key="9">
    <source>
        <dbReference type="Proteomes" id="UP001186944"/>
    </source>
</evidence>
<keyword evidence="3 6" id="KW-1133">Transmembrane helix</keyword>
<evidence type="ECO:0000256" key="1">
    <source>
        <dbReference type="ARBA" id="ARBA00004141"/>
    </source>
</evidence>
<accession>A0AA88Y5H2</accession>
<organism evidence="8 9">
    <name type="scientific">Pinctada imbricata</name>
    <name type="common">Atlantic pearl-oyster</name>
    <name type="synonym">Pinctada martensii</name>
    <dbReference type="NCBI Taxonomy" id="66713"/>
    <lineage>
        <taxon>Eukaryota</taxon>
        <taxon>Metazoa</taxon>
        <taxon>Spiralia</taxon>
        <taxon>Lophotrochozoa</taxon>
        <taxon>Mollusca</taxon>
        <taxon>Bivalvia</taxon>
        <taxon>Autobranchia</taxon>
        <taxon>Pteriomorphia</taxon>
        <taxon>Pterioida</taxon>
        <taxon>Pterioidea</taxon>
        <taxon>Pteriidae</taxon>
        <taxon>Pinctada</taxon>
    </lineage>
</organism>
<sequence>MKTKFFFTAPCAVVRPWESIVIGVIGGALAISSMLVVDKLKVDDPVAASSVHGTCGLWGLLAVGLFAHNDDLENTTQGRAGLFQGGGFYLLGVQFLGGVVTIVWTAIFTYLMLMIIHKTIGLRMTEEEEELGADYVEHMISFGLDLEEHDSGRNKAWDSDEPKTKNDKMEKNDIQTIKNTTNITKEPTIINNKVHPLNAVGSNGDLTEISA</sequence>
<dbReference type="Proteomes" id="UP001186944">
    <property type="component" value="Unassembled WGS sequence"/>
</dbReference>
<evidence type="ECO:0000256" key="5">
    <source>
        <dbReference type="SAM" id="MobiDB-lite"/>
    </source>
</evidence>
<comment type="caution">
    <text evidence="8">The sequence shown here is derived from an EMBL/GenBank/DDBJ whole genome shotgun (WGS) entry which is preliminary data.</text>
</comment>
<evidence type="ECO:0000259" key="7">
    <source>
        <dbReference type="Pfam" id="PF00909"/>
    </source>
</evidence>
<dbReference type="GO" id="GO:0008519">
    <property type="term" value="F:ammonium channel activity"/>
    <property type="evidence" value="ECO:0007669"/>
    <property type="project" value="InterPro"/>
</dbReference>
<dbReference type="EMBL" id="VSWD01000007">
    <property type="protein sequence ID" value="KAK3098522.1"/>
    <property type="molecule type" value="Genomic_DNA"/>
</dbReference>
<dbReference type="GO" id="GO:0005886">
    <property type="term" value="C:plasma membrane"/>
    <property type="evidence" value="ECO:0007669"/>
    <property type="project" value="TreeGrafter"/>
</dbReference>
<feature type="transmembrane region" description="Helical" evidence="6">
    <location>
        <begin position="49"/>
        <end position="68"/>
    </location>
</feature>